<sequence length="177" mass="19407">MSRWHHAGCLSPQVEIKNGLPECRTCDYSPDLAALMPTNASSILTIPEDERSGSMNLWWPRSVPYCNNAKSCNEGDCLTGGNPKARVPSAPDQTVPDLATTTTAATPGSSTIYSQTLKHTDIRLAVLTHSESHEFPVHLDLEIYELDDCPEYEAVSYLWGGEDDDTTLCCPIYVGPF</sequence>
<evidence type="ECO:0000313" key="1">
    <source>
        <dbReference type="EMBL" id="KAF3801492.1"/>
    </source>
</evidence>
<dbReference type="Proteomes" id="UP000613401">
    <property type="component" value="Unassembled WGS sequence"/>
</dbReference>
<gene>
    <name evidence="1" type="ORF">GCG54_00014706</name>
</gene>
<organism evidence="1 2">
    <name type="scientific">Colletotrichum gloeosporioides</name>
    <name type="common">Anthracnose fungus</name>
    <name type="synonym">Glomerella cingulata</name>
    <dbReference type="NCBI Taxonomy" id="474922"/>
    <lineage>
        <taxon>Eukaryota</taxon>
        <taxon>Fungi</taxon>
        <taxon>Dikarya</taxon>
        <taxon>Ascomycota</taxon>
        <taxon>Pezizomycotina</taxon>
        <taxon>Sordariomycetes</taxon>
        <taxon>Hypocreomycetidae</taxon>
        <taxon>Glomerellales</taxon>
        <taxon>Glomerellaceae</taxon>
        <taxon>Colletotrichum</taxon>
        <taxon>Colletotrichum gloeosporioides species complex</taxon>
    </lineage>
</organism>
<protein>
    <recommendedName>
        <fullName evidence="3">Heterokaryon incompatibility domain-containing protein</fullName>
    </recommendedName>
</protein>
<comment type="caution">
    <text evidence="1">The sequence shown here is derived from an EMBL/GenBank/DDBJ whole genome shotgun (WGS) entry which is preliminary data.</text>
</comment>
<dbReference type="EMBL" id="WVTB01000066">
    <property type="protein sequence ID" value="KAF3801492.1"/>
    <property type="molecule type" value="Genomic_DNA"/>
</dbReference>
<accession>A0A8H4CD51</accession>
<dbReference type="AlphaFoldDB" id="A0A8H4CD51"/>
<dbReference type="RefSeq" id="XP_045260651.1">
    <property type="nucleotide sequence ID" value="XM_045414529.1"/>
</dbReference>
<keyword evidence="2" id="KW-1185">Reference proteome</keyword>
<reference evidence="1" key="2">
    <citation type="submission" date="2020-03" db="EMBL/GenBank/DDBJ databases">
        <authorList>
            <person name="Fu F.-F."/>
            <person name="Chen J."/>
        </authorList>
    </citation>
    <scope>NUCLEOTIDE SEQUENCE</scope>
    <source>
        <strain evidence="1">Lc1</strain>
    </source>
</reference>
<reference evidence="1" key="1">
    <citation type="journal article" date="2020" name="Phytopathology">
        <title>Genome sequence and comparative analysis of Colletotrichum gloeosporioides isolated from Liriodendron leaves.</title>
        <authorList>
            <person name="Fu F.F."/>
            <person name="Hao Z."/>
            <person name="Wang P."/>
            <person name="Lu Y."/>
            <person name="Xue L.J."/>
            <person name="Wei G."/>
            <person name="Tian Y."/>
            <person name="Baishi H."/>
            <person name="Xu H."/>
            <person name="Shi J."/>
            <person name="Cheng T."/>
            <person name="Wang G."/>
            <person name="Yi Y."/>
            <person name="Chen J."/>
        </authorList>
    </citation>
    <scope>NUCLEOTIDE SEQUENCE</scope>
    <source>
        <strain evidence="1">Lc1</strain>
    </source>
</reference>
<name>A0A8H4CD51_COLGL</name>
<proteinExistence type="predicted"/>
<dbReference type="GeneID" id="69021815"/>
<evidence type="ECO:0000313" key="2">
    <source>
        <dbReference type="Proteomes" id="UP000613401"/>
    </source>
</evidence>
<evidence type="ECO:0008006" key="3">
    <source>
        <dbReference type="Google" id="ProtNLM"/>
    </source>
</evidence>